<gene>
    <name evidence="11" type="primary">cas3u</name>
    <name evidence="11" type="ORF">HPC72_03355</name>
</gene>
<dbReference type="InterPro" id="IPR006483">
    <property type="entry name" value="CRISPR-assoc_Cas3_HD"/>
</dbReference>
<dbReference type="Pfam" id="PF22590">
    <property type="entry name" value="Cas3-like_C_2"/>
    <property type="match status" value="1"/>
</dbReference>
<keyword evidence="12" id="KW-1185">Reference proteome</keyword>
<dbReference type="Gene3D" id="1.10.3210.30">
    <property type="match status" value="1"/>
</dbReference>
<evidence type="ECO:0000259" key="10">
    <source>
        <dbReference type="PROSITE" id="PS51643"/>
    </source>
</evidence>
<evidence type="ECO:0000256" key="3">
    <source>
        <dbReference type="ARBA" id="ARBA00012552"/>
    </source>
</evidence>
<evidence type="ECO:0000256" key="5">
    <source>
        <dbReference type="ARBA" id="ARBA00022741"/>
    </source>
</evidence>
<dbReference type="EC" id="3.6.4.13" evidence="3"/>
<name>A0A6M8B5P2_9ACTO</name>
<keyword evidence="9" id="KW-0051">Antiviral defense</keyword>
<dbReference type="GO" id="GO:0046872">
    <property type="term" value="F:metal ion binding"/>
    <property type="evidence" value="ECO:0007669"/>
    <property type="project" value="UniProtKB-KW"/>
</dbReference>
<comment type="similarity">
    <text evidence="1">In the N-terminal section; belongs to the CRISPR-associated nuclease Cas3-HD family.</text>
</comment>
<evidence type="ECO:0000256" key="6">
    <source>
        <dbReference type="ARBA" id="ARBA00022801"/>
    </source>
</evidence>
<dbReference type="KEGG" id="amam:HPC72_03355"/>
<reference evidence="11 12" key="1">
    <citation type="submission" date="2020-05" db="EMBL/GenBank/DDBJ databases">
        <title>Actinomyces sp. zg-325.</title>
        <authorList>
            <person name="Yang C."/>
        </authorList>
    </citation>
    <scope>NUCLEOTIDE SEQUENCE [LARGE SCALE GENOMIC DNA]</scope>
    <source>
        <strain evidence="12">zg-325</strain>
    </source>
</reference>
<dbReference type="PANTHER" id="PTHR47963:SF8">
    <property type="entry name" value="ATP-DEPENDENT RNA HELICASE DEAD"/>
    <property type="match status" value="1"/>
</dbReference>
<dbReference type="AlphaFoldDB" id="A0A6M8B5P2"/>
<dbReference type="PROSITE" id="PS51643">
    <property type="entry name" value="HD_CAS3"/>
    <property type="match status" value="1"/>
</dbReference>
<dbReference type="InterPro" id="IPR038257">
    <property type="entry name" value="CRISPR-assoc_Cas3_HD_sf"/>
</dbReference>
<dbReference type="GO" id="GO:0016787">
    <property type="term" value="F:hydrolase activity"/>
    <property type="evidence" value="ECO:0007669"/>
    <property type="project" value="UniProtKB-KW"/>
</dbReference>
<dbReference type="GO" id="GO:0051607">
    <property type="term" value="P:defense response to virus"/>
    <property type="evidence" value="ECO:0007669"/>
    <property type="project" value="UniProtKB-KW"/>
</dbReference>
<protein>
    <recommendedName>
        <fullName evidence="3">RNA helicase</fullName>
        <ecNumber evidence="3">3.6.4.13</ecNumber>
    </recommendedName>
</protein>
<dbReference type="GO" id="GO:0005524">
    <property type="term" value="F:ATP binding"/>
    <property type="evidence" value="ECO:0007669"/>
    <property type="project" value="UniProtKB-KW"/>
</dbReference>
<dbReference type="GO" id="GO:0004519">
    <property type="term" value="F:endonuclease activity"/>
    <property type="evidence" value="ECO:0007669"/>
    <property type="project" value="UniProtKB-KW"/>
</dbReference>
<comment type="similarity">
    <text evidence="2">In the central section; belongs to the CRISPR-associated helicase Cas3 family.</text>
</comment>
<evidence type="ECO:0000313" key="11">
    <source>
        <dbReference type="EMBL" id="QKD79416.1"/>
    </source>
</evidence>
<evidence type="ECO:0000256" key="4">
    <source>
        <dbReference type="ARBA" id="ARBA00022723"/>
    </source>
</evidence>
<dbReference type="InterPro" id="IPR050547">
    <property type="entry name" value="DEAD_box_RNA_helicases"/>
</dbReference>
<keyword evidence="7" id="KW-0347">Helicase</keyword>
<dbReference type="PANTHER" id="PTHR47963">
    <property type="entry name" value="DEAD-BOX ATP-DEPENDENT RNA HELICASE 47, MITOCHONDRIAL"/>
    <property type="match status" value="1"/>
</dbReference>
<evidence type="ECO:0000313" key="12">
    <source>
        <dbReference type="Proteomes" id="UP000504752"/>
    </source>
</evidence>
<dbReference type="GO" id="GO:0003723">
    <property type="term" value="F:RNA binding"/>
    <property type="evidence" value="ECO:0007669"/>
    <property type="project" value="TreeGrafter"/>
</dbReference>
<feature type="domain" description="HD Cas3-type" evidence="10">
    <location>
        <begin position="713"/>
        <end position="902"/>
    </location>
</feature>
<keyword evidence="4" id="KW-0479">Metal-binding</keyword>
<sequence>MLSTEEFGDFFEAVHGPGHRPFSWQRDLLEHLASSGAWPEQIAAPTGAGKSSVIEVHVFANALAAVGAGARVPRRLAIVVNRRALTDAHAERANHIQALLDGPTDSAADVMARVREALASLRPAGAERRQPLVVTTMRGAAATDRGWLNAPEACAVLCMTPDMWGSSLLFRSYGASRLARPRLAGLLALDAAIVLDEAHLNRQLIVTARRVGELCAAGAERIGVPALQAVEMTATPPGAAGRAVGVTRSSIADDPRLASRVLAPKGIRYIETDTWPANGQMTAKYRDAVVKQVIDAVGQARELIPDSPDGEDGAHPPRTIGCVLNRVGGAVQVAKELREKGLACQLWVGRMRPWDLERLREEEPGLFGPAGSERVDVLVATQTVEVGVDLDLVSMVTELASGSSLAQRAGRVNRLGLRDRGDVIVLGPPADAKVKADALPYCKEDLLQGRAWVLRRAGTGDLSPLAVSEHPPEPDTSRRVLYQRPEPWDAALWSKTSMDLVVEPELDLWLRDGLEPEEGTVGIVLRGLSELPEATAGEALVRVVPPQEHEVYPTTVATARALIERLADEQSALLESAVLWRDGDVHAEWQARIADPKRADGQAIARLLRPGDLLVIDAAAAILTEGVVTPDGDEVGEPVPVPSLRGVAAMITDDEELMRLCQLEAEELDSELPEGEREWPPGWDAESGIAPAWLVVRAEEIVDDESDERSAWSRSPRILLADHNAAVSARAGEIGERIGLLPSPESALREAGLWHDAGKEDERFQVFLGQEDRRDDAPLAKSGGRPLKSVRRAWADAGLPPGWRHELASTAAYWGQARADGEGPVDDGRRDLVARLVGTSHGRGRPTFNHDPITAGPGDSEALEELVGEGEWESLIARTDRVWGEWGAAYLEALLRAADCSISAEGR</sequence>
<keyword evidence="11" id="KW-0540">Nuclease</keyword>
<evidence type="ECO:0000256" key="9">
    <source>
        <dbReference type="ARBA" id="ARBA00023118"/>
    </source>
</evidence>
<dbReference type="Proteomes" id="UP000504752">
    <property type="component" value="Chromosome"/>
</dbReference>
<proteinExistence type="inferred from homology"/>
<dbReference type="GO" id="GO:0003724">
    <property type="term" value="F:RNA helicase activity"/>
    <property type="evidence" value="ECO:0007669"/>
    <property type="project" value="UniProtKB-EC"/>
</dbReference>
<dbReference type="NCBIfam" id="TIGR02621">
    <property type="entry name" value="cas3_GSU0051"/>
    <property type="match status" value="1"/>
</dbReference>
<evidence type="ECO:0000256" key="1">
    <source>
        <dbReference type="ARBA" id="ARBA00006847"/>
    </source>
</evidence>
<dbReference type="RefSeq" id="WP_159524458.1">
    <property type="nucleotide sequence ID" value="NZ_CP053642.1"/>
</dbReference>
<accession>A0A6M8B5P2</accession>
<keyword evidence="8" id="KW-0067">ATP-binding</keyword>
<keyword evidence="6" id="KW-0378">Hydrolase</keyword>
<dbReference type="SUPFAM" id="SSF52540">
    <property type="entry name" value="P-loop containing nucleoside triphosphate hydrolases"/>
    <property type="match status" value="1"/>
</dbReference>
<evidence type="ECO:0000256" key="7">
    <source>
        <dbReference type="ARBA" id="ARBA00022806"/>
    </source>
</evidence>
<dbReference type="InterPro" id="IPR054712">
    <property type="entry name" value="Cas3-like_dom"/>
</dbReference>
<dbReference type="InterPro" id="IPR013444">
    <property type="entry name" value="Helicase_Cas3_CRISPR-ass_Anaes"/>
</dbReference>
<keyword evidence="5" id="KW-0547">Nucleotide-binding</keyword>
<evidence type="ECO:0000256" key="2">
    <source>
        <dbReference type="ARBA" id="ARBA00009046"/>
    </source>
</evidence>
<dbReference type="EMBL" id="CP053642">
    <property type="protein sequence ID" value="QKD79416.1"/>
    <property type="molecule type" value="Genomic_DNA"/>
</dbReference>
<dbReference type="InterPro" id="IPR027417">
    <property type="entry name" value="P-loop_NTPase"/>
</dbReference>
<organism evidence="11 12">
    <name type="scientific">Actinomyces marmotae</name>
    <dbReference type="NCBI Taxonomy" id="2737173"/>
    <lineage>
        <taxon>Bacteria</taxon>
        <taxon>Bacillati</taxon>
        <taxon>Actinomycetota</taxon>
        <taxon>Actinomycetes</taxon>
        <taxon>Actinomycetales</taxon>
        <taxon>Actinomycetaceae</taxon>
        <taxon>Actinomyces</taxon>
    </lineage>
</organism>
<dbReference type="Gene3D" id="3.40.50.300">
    <property type="entry name" value="P-loop containing nucleotide triphosphate hydrolases"/>
    <property type="match status" value="2"/>
</dbReference>
<keyword evidence="11" id="KW-0255">Endonuclease</keyword>
<evidence type="ECO:0000256" key="8">
    <source>
        <dbReference type="ARBA" id="ARBA00022840"/>
    </source>
</evidence>